<dbReference type="Proteomes" id="UP000504618">
    <property type="component" value="Unplaced"/>
</dbReference>
<evidence type="ECO:0000256" key="5">
    <source>
        <dbReference type="ARBA" id="ARBA00023136"/>
    </source>
</evidence>
<keyword evidence="6" id="KW-0675">Receptor</keyword>
<protein>
    <submittedName>
        <fullName evidence="10">Uncharacterized protein LOC112465632</fullName>
    </submittedName>
</protein>
<dbReference type="AlphaFoldDB" id="A0A6J1R213"/>
<name>A0A6J1R213_9HYME</name>
<keyword evidence="5 8" id="KW-0472">Membrane</keyword>
<reference evidence="10" key="1">
    <citation type="submission" date="2025-08" db="UniProtKB">
        <authorList>
            <consortium name="RefSeq"/>
        </authorList>
    </citation>
    <scope>IDENTIFICATION</scope>
    <source>
        <tissue evidence="10">Whole body</tissue>
    </source>
</reference>
<sequence>MRNETIAIPKIEINNFRHQAADFTMPLWMNSHRLYIQNEIVHDSTWMARVFSWKIWCCILVMCLLLSVCSFWSQIILARIGNNCRRSTISDHIFYTFGMICNQSNIPDVLVGRSRILEASLGLFCSILSMAFGALLYIYIAKRINVIPPFNNLESLLTDTSYDVVTLKGTTGNIALQVSTKEPYILVRTAERVVVAPTDEEMFKLACIQGKRKYTVFLGENEYKAKGKFGCEVIPVGQSYLKMWVASGIAKNFKYKRTIDLGILRLKEVGLWSVLIDRWWTEESEHRYNAKVKTIKIEQVSLIILIMCCGMITSFIILLIEKIVYAYQRRLS</sequence>
<keyword evidence="3 8" id="KW-0812">Transmembrane</keyword>
<evidence type="ECO:0000256" key="1">
    <source>
        <dbReference type="ARBA" id="ARBA00004651"/>
    </source>
</evidence>
<dbReference type="GeneID" id="112465632"/>
<gene>
    <name evidence="10" type="primary">LOC112465632</name>
</gene>
<keyword evidence="7" id="KW-0325">Glycoprotein</keyword>
<organism evidence="9 10">
    <name type="scientific">Temnothorax curvispinosus</name>
    <dbReference type="NCBI Taxonomy" id="300111"/>
    <lineage>
        <taxon>Eukaryota</taxon>
        <taxon>Metazoa</taxon>
        <taxon>Ecdysozoa</taxon>
        <taxon>Arthropoda</taxon>
        <taxon>Hexapoda</taxon>
        <taxon>Insecta</taxon>
        <taxon>Pterygota</taxon>
        <taxon>Neoptera</taxon>
        <taxon>Endopterygota</taxon>
        <taxon>Hymenoptera</taxon>
        <taxon>Apocrita</taxon>
        <taxon>Aculeata</taxon>
        <taxon>Formicoidea</taxon>
        <taxon>Formicidae</taxon>
        <taxon>Myrmicinae</taxon>
        <taxon>Temnothorax</taxon>
    </lineage>
</organism>
<dbReference type="InterPro" id="IPR052192">
    <property type="entry name" value="Insect_Ionotropic_Sensory_Rcpt"/>
</dbReference>
<dbReference type="PANTHER" id="PTHR42643">
    <property type="entry name" value="IONOTROPIC RECEPTOR 20A-RELATED"/>
    <property type="match status" value="1"/>
</dbReference>
<evidence type="ECO:0000256" key="4">
    <source>
        <dbReference type="ARBA" id="ARBA00022989"/>
    </source>
</evidence>
<dbReference type="Gene3D" id="1.10.287.70">
    <property type="match status" value="1"/>
</dbReference>
<feature type="transmembrane region" description="Helical" evidence="8">
    <location>
        <begin position="121"/>
        <end position="140"/>
    </location>
</feature>
<keyword evidence="4 8" id="KW-1133">Transmembrane helix</keyword>
<evidence type="ECO:0000256" key="7">
    <source>
        <dbReference type="ARBA" id="ARBA00023180"/>
    </source>
</evidence>
<evidence type="ECO:0000256" key="3">
    <source>
        <dbReference type="ARBA" id="ARBA00022692"/>
    </source>
</evidence>
<evidence type="ECO:0000256" key="2">
    <source>
        <dbReference type="ARBA" id="ARBA00022475"/>
    </source>
</evidence>
<keyword evidence="9" id="KW-1185">Reference proteome</keyword>
<comment type="subcellular location">
    <subcellularLocation>
        <location evidence="1">Cell membrane</location>
        <topology evidence="1">Multi-pass membrane protein</topology>
    </subcellularLocation>
</comment>
<evidence type="ECO:0000256" key="8">
    <source>
        <dbReference type="SAM" id="Phobius"/>
    </source>
</evidence>
<dbReference type="PANTHER" id="PTHR42643:SF24">
    <property type="entry name" value="IONOTROPIC RECEPTOR 60A"/>
    <property type="match status" value="1"/>
</dbReference>
<accession>A0A6J1R213</accession>
<dbReference type="GO" id="GO:0005886">
    <property type="term" value="C:plasma membrane"/>
    <property type="evidence" value="ECO:0007669"/>
    <property type="project" value="UniProtKB-SubCell"/>
</dbReference>
<keyword evidence="2" id="KW-1003">Cell membrane</keyword>
<evidence type="ECO:0000313" key="10">
    <source>
        <dbReference type="RefSeq" id="XP_024889039.1"/>
    </source>
</evidence>
<proteinExistence type="predicted"/>
<evidence type="ECO:0000256" key="6">
    <source>
        <dbReference type="ARBA" id="ARBA00023170"/>
    </source>
</evidence>
<dbReference type="SUPFAM" id="SSF53850">
    <property type="entry name" value="Periplasmic binding protein-like II"/>
    <property type="match status" value="1"/>
</dbReference>
<dbReference type="RefSeq" id="XP_024889039.1">
    <property type="nucleotide sequence ID" value="XM_025033271.1"/>
</dbReference>
<dbReference type="OrthoDB" id="7536459at2759"/>
<feature type="transmembrane region" description="Helical" evidence="8">
    <location>
        <begin position="53"/>
        <end position="77"/>
    </location>
</feature>
<evidence type="ECO:0000313" key="9">
    <source>
        <dbReference type="Proteomes" id="UP000504618"/>
    </source>
</evidence>
<feature type="transmembrane region" description="Helical" evidence="8">
    <location>
        <begin position="300"/>
        <end position="320"/>
    </location>
</feature>